<comment type="catalytic activity">
    <reaction evidence="11">
        <text>1D-myo-inositol 1,2,6-trisphosphate + H2O = 1D-myo-inositol 1,2-bisphosphate + phosphate</text>
        <dbReference type="Rhea" id="RHEA:77131"/>
        <dbReference type="ChEBI" id="CHEBI:15377"/>
        <dbReference type="ChEBI" id="CHEBI:43474"/>
        <dbReference type="ChEBI" id="CHEBI:195537"/>
        <dbReference type="ChEBI" id="CHEBI:195539"/>
    </reaction>
    <physiologicalReaction direction="left-to-right" evidence="11">
        <dbReference type="Rhea" id="RHEA:77132"/>
    </physiologicalReaction>
</comment>
<accession>A0A550CYF0</accession>
<comment type="catalytic activity">
    <reaction evidence="13">
        <text>1D-myo-inositol hexakisphosphate + H2O = 1D-myo-inositol 1,2,4,5,6-pentakisphosphate + phosphate</text>
        <dbReference type="Rhea" id="RHEA:16989"/>
        <dbReference type="ChEBI" id="CHEBI:15377"/>
        <dbReference type="ChEBI" id="CHEBI:43474"/>
        <dbReference type="ChEBI" id="CHEBI:57798"/>
        <dbReference type="ChEBI" id="CHEBI:58130"/>
        <dbReference type="EC" id="3.1.3.8"/>
    </reaction>
    <physiologicalReaction direction="left-to-right" evidence="13">
        <dbReference type="Rhea" id="RHEA:16990"/>
    </physiologicalReaction>
</comment>
<evidence type="ECO:0000256" key="9">
    <source>
        <dbReference type="ARBA" id="ARBA00043670"/>
    </source>
</evidence>
<evidence type="ECO:0000256" key="16">
    <source>
        <dbReference type="PIRSR" id="PIRSR000894-1"/>
    </source>
</evidence>
<evidence type="ECO:0000256" key="3">
    <source>
        <dbReference type="ARBA" id="ARBA00022525"/>
    </source>
</evidence>
<evidence type="ECO:0000313" key="20">
    <source>
        <dbReference type="Proteomes" id="UP000320762"/>
    </source>
</evidence>
<dbReference type="InterPro" id="IPR033379">
    <property type="entry name" value="Acid_Pase_AS"/>
</dbReference>
<sequence length="495" mass="54303">MEDNRPPYCAPRWHTHTFVHDYGSRATRSPAPYKKDGNNVRGPQQLMALFRYSLLSLVVASLFVASTVAVLPGRRMGFSVTHLAPRASLNQTWGQYSPYFATTPYQSPPDDCEISQVNVIERHGARYPTNGATERILEALAQFDNVTEFTDAKAAFLANYSYDLGVSTLIRAGAEESYDAGAEIFARYNALVSDDAIPFVRASGSDRVVDSATNWTAGFSAASDYFFNPTLNLIISEELNDTLDDAMCPNVGDSDAQTDQWTSIFAAPIVERLNSAAIGANLTATNIYNLMSMCSFDTLAKETPSPFCDLFTEDEFEGFAYVGDLDKYYGTGYGQELGRVQGVGYINELIARLTGEAVVDNTQTNRTLDSSNETFPLDRTIYADFSHDNQMIAIYSAMGLFPQTTALDPTSPDASRTWRAANLVPFAARMVTERLACGEETYVRVLVNDALQPLEFCGSGDGTCTLDAFVESQAYARNNGEGDFEKCGWVPESSS</sequence>
<evidence type="ECO:0000256" key="11">
    <source>
        <dbReference type="ARBA" id="ARBA00043721"/>
    </source>
</evidence>
<keyword evidence="6" id="KW-0325">Glycoprotein</keyword>
<keyword evidence="3" id="KW-0964">Secreted</keyword>
<feature type="disulfide bond" evidence="17">
    <location>
        <begin position="457"/>
        <end position="464"/>
    </location>
</feature>
<dbReference type="GO" id="GO:0003993">
    <property type="term" value="F:acid phosphatase activity"/>
    <property type="evidence" value="ECO:0007669"/>
    <property type="project" value="TreeGrafter"/>
</dbReference>
<feature type="disulfide bond" evidence="17">
    <location>
        <begin position="112"/>
        <end position="437"/>
    </location>
</feature>
<evidence type="ECO:0000313" key="19">
    <source>
        <dbReference type="EMBL" id="TRM69821.1"/>
    </source>
</evidence>
<gene>
    <name evidence="19" type="ORF">BD626DRAFT_475403</name>
</gene>
<dbReference type="GO" id="GO:0005576">
    <property type="term" value="C:extracellular region"/>
    <property type="evidence" value="ECO:0007669"/>
    <property type="project" value="UniProtKB-SubCell"/>
</dbReference>
<evidence type="ECO:0000256" key="14">
    <source>
        <dbReference type="ARBA" id="ARBA00044106"/>
    </source>
</evidence>
<dbReference type="GO" id="GO:0016158">
    <property type="term" value="F:inositol hexakisphosphate 3-phosphatase activity"/>
    <property type="evidence" value="ECO:0007669"/>
    <property type="project" value="UniProtKB-EC"/>
</dbReference>
<dbReference type="InterPro" id="IPR029033">
    <property type="entry name" value="His_PPase_superfam"/>
</dbReference>
<organism evidence="19 20">
    <name type="scientific">Schizophyllum amplum</name>
    <dbReference type="NCBI Taxonomy" id="97359"/>
    <lineage>
        <taxon>Eukaryota</taxon>
        <taxon>Fungi</taxon>
        <taxon>Dikarya</taxon>
        <taxon>Basidiomycota</taxon>
        <taxon>Agaricomycotina</taxon>
        <taxon>Agaricomycetes</taxon>
        <taxon>Agaricomycetidae</taxon>
        <taxon>Agaricales</taxon>
        <taxon>Schizophyllaceae</taxon>
        <taxon>Schizophyllum</taxon>
    </lineage>
</organism>
<feature type="active site" description="Nucleophile" evidence="16">
    <location>
        <position position="123"/>
    </location>
</feature>
<keyword evidence="4" id="KW-0378">Hydrolase</keyword>
<comment type="caution">
    <text evidence="19">The sequence shown here is derived from an EMBL/GenBank/DDBJ whole genome shotgun (WGS) entry which is preliminary data.</text>
</comment>
<dbReference type="PANTHER" id="PTHR20963">
    <property type="entry name" value="MULTIPLE INOSITOL POLYPHOSPHATE PHOSPHATASE-RELATED"/>
    <property type="match status" value="1"/>
</dbReference>
<dbReference type="Proteomes" id="UP000320762">
    <property type="component" value="Unassembled WGS sequence"/>
</dbReference>
<evidence type="ECO:0000256" key="7">
    <source>
        <dbReference type="ARBA" id="ARBA00041857"/>
    </source>
</evidence>
<proteinExistence type="predicted"/>
<dbReference type="InterPro" id="IPR016274">
    <property type="entry name" value="Histidine_acid_Pase_euk"/>
</dbReference>
<dbReference type="CDD" id="cd07061">
    <property type="entry name" value="HP_HAP_like"/>
    <property type="match status" value="1"/>
</dbReference>
<feature type="disulfide bond" evidence="17">
    <location>
        <begin position="248"/>
        <end position="487"/>
    </location>
</feature>
<dbReference type="EMBL" id="VDMD01000001">
    <property type="protein sequence ID" value="TRM69821.1"/>
    <property type="molecule type" value="Genomic_DNA"/>
</dbReference>
<evidence type="ECO:0000256" key="12">
    <source>
        <dbReference type="ARBA" id="ARBA00043748"/>
    </source>
</evidence>
<protein>
    <recommendedName>
        <fullName evidence="14">Phytase A</fullName>
    </recommendedName>
    <alternativeName>
        <fullName evidence="15">Histidine acid phosphatase phyA</fullName>
    </alternativeName>
    <alternativeName>
        <fullName evidence="8">Myo-inositol hexakisphosphate phosphohydrolase A</fullName>
    </alternativeName>
    <alternativeName>
        <fullName evidence="7">Myo-inositol-hexaphosphate 3-phosphohydrolase A</fullName>
    </alternativeName>
</protein>
<evidence type="ECO:0000256" key="1">
    <source>
        <dbReference type="ARBA" id="ARBA00004613"/>
    </source>
</evidence>
<keyword evidence="18" id="KW-0812">Transmembrane</keyword>
<evidence type="ECO:0000256" key="4">
    <source>
        <dbReference type="ARBA" id="ARBA00022801"/>
    </source>
</evidence>
<dbReference type="PIRSF" id="PIRSF000894">
    <property type="entry name" value="Acid_phosphatase"/>
    <property type="match status" value="1"/>
</dbReference>
<comment type="subcellular location">
    <subcellularLocation>
        <location evidence="1">Secreted</location>
    </subcellularLocation>
</comment>
<reference evidence="19 20" key="1">
    <citation type="journal article" date="2019" name="New Phytol.">
        <title>Comparative genomics reveals unique wood-decay strategies and fruiting body development in the Schizophyllaceae.</title>
        <authorList>
            <person name="Almasi E."/>
            <person name="Sahu N."/>
            <person name="Krizsan K."/>
            <person name="Balint B."/>
            <person name="Kovacs G.M."/>
            <person name="Kiss B."/>
            <person name="Cseklye J."/>
            <person name="Drula E."/>
            <person name="Henrissat B."/>
            <person name="Nagy I."/>
            <person name="Chovatia M."/>
            <person name="Adam C."/>
            <person name="LaButti K."/>
            <person name="Lipzen A."/>
            <person name="Riley R."/>
            <person name="Grigoriev I.V."/>
            <person name="Nagy L.G."/>
        </authorList>
    </citation>
    <scope>NUCLEOTIDE SEQUENCE [LARGE SCALE GENOMIC DNA]</scope>
    <source>
        <strain evidence="19 20">NL-1724</strain>
    </source>
</reference>
<evidence type="ECO:0000256" key="10">
    <source>
        <dbReference type="ARBA" id="ARBA00043675"/>
    </source>
</evidence>
<evidence type="ECO:0000256" key="18">
    <source>
        <dbReference type="SAM" id="Phobius"/>
    </source>
</evidence>
<evidence type="ECO:0000256" key="5">
    <source>
        <dbReference type="ARBA" id="ARBA00023157"/>
    </source>
</evidence>
<comment type="catalytic activity">
    <reaction evidence="12">
        <text>1D-myo-inositol 1,2,4,5,6-pentakisphosphate + H2O = 1D-myo-inositol 1,2,5,6-tetrakisphosphate + phosphate</text>
        <dbReference type="Rhea" id="RHEA:77115"/>
        <dbReference type="ChEBI" id="CHEBI:15377"/>
        <dbReference type="ChEBI" id="CHEBI:43474"/>
        <dbReference type="ChEBI" id="CHEBI:57798"/>
        <dbReference type="ChEBI" id="CHEBI:195535"/>
    </reaction>
    <physiologicalReaction direction="left-to-right" evidence="12">
        <dbReference type="Rhea" id="RHEA:77116"/>
    </physiologicalReaction>
</comment>
<dbReference type="Pfam" id="PF00328">
    <property type="entry name" value="His_Phos_2"/>
    <property type="match status" value="1"/>
</dbReference>
<comment type="catalytic activity">
    <reaction evidence="10">
        <text>1D-myo-inositol 1,2-bisphosphate + H2O = 1D-myo-inositol 2-phosphate + phosphate</text>
        <dbReference type="Rhea" id="RHEA:77135"/>
        <dbReference type="ChEBI" id="CHEBI:15377"/>
        <dbReference type="ChEBI" id="CHEBI:43474"/>
        <dbReference type="ChEBI" id="CHEBI:84142"/>
        <dbReference type="ChEBI" id="CHEBI:195539"/>
    </reaction>
    <physiologicalReaction direction="left-to-right" evidence="10">
        <dbReference type="Rhea" id="RHEA:77136"/>
    </physiologicalReaction>
</comment>
<keyword evidence="18" id="KW-0472">Membrane</keyword>
<name>A0A550CYF0_9AGAR</name>
<dbReference type="OrthoDB" id="6509975at2759"/>
<evidence type="ECO:0000256" key="13">
    <source>
        <dbReference type="ARBA" id="ARBA00043788"/>
    </source>
</evidence>
<dbReference type="AlphaFoldDB" id="A0A550CYF0"/>
<feature type="disulfide bond" evidence="17">
    <location>
        <begin position="294"/>
        <end position="308"/>
    </location>
</feature>
<evidence type="ECO:0000256" key="15">
    <source>
        <dbReference type="ARBA" id="ARBA00044262"/>
    </source>
</evidence>
<dbReference type="PROSITE" id="PS00778">
    <property type="entry name" value="HIS_ACID_PHOSPHAT_2"/>
    <property type="match status" value="1"/>
</dbReference>
<evidence type="ECO:0000256" key="2">
    <source>
        <dbReference type="ARBA" id="ARBA00011245"/>
    </source>
</evidence>
<feature type="transmembrane region" description="Helical" evidence="18">
    <location>
        <begin position="49"/>
        <end position="71"/>
    </location>
</feature>
<dbReference type="PANTHER" id="PTHR20963:SF24">
    <property type="entry name" value="3-PHYTASE B"/>
    <property type="match status" value="1"/>
</dbReference>
<keyword evidence="5 17" id="KW-1015">Disulfide bond</keyword>
<comment type="subunit">
    <text evidence="2">Monomer.</text>
</comment>
<dbReference type="InterPro" id="IPR000560">
    <property type="entry name" value="His_Pase_clade-2"/>
</dbReference>
<evidence type="ECO:0000256" key="8">
    <source>
        <dbReference type="ARBA" id="ARBA00042300"/>
    </source>
</evidence>
<evidence type="ECO:0000256" key="6">
    <source>
        <dbReference type="ARBA" id="ARBA00023180"/>
    </source>
</evidence>
<feature type="active site" description="Proton donor" evidence="16">
    <location>
        <position position="388"/>
    </location>
</feature>
<comment type="catalytic activity">
    <reaction evidence="9">
        <text>1D-myo-inositol 1,2,5,6-tetrakisphosphate + H2O = 1D-myo-inositol 1,2,6-trisphosphate + phosphate</text>
        <dbReference type="Rhea" id="RHEA:77119"/>
        <dbReference type="ChEBI" id="CHEBI:15377"/>
        <dbReference type="ChEBI" id="CHEBI:43474"/>
        <dbReference type="ChEBI" id="CHEBI:195535"/>
        <dbReference type="ChEBI" id="CHEBI:195537"/>
    </reaction>
    <physiologicalReaction direction="left-to-right" evidence="9">
        <dbReference type="Rhea" id="RHEA:77120"/>
    </physiologicalReaction>
</comment>
<dbReference type="STRING" id="97359.A0A550CYF0"/>
<dbReference type="PROSITE" id="PS00616">
    <property type="entry name" value="HIS_ACID_PHOSPHAT_1"/>
    <property type="match status" value="1"/>
</dbReference>
<keyword evidence="20" id="KW-1185">Reference proteome</keyword>
<keyword evidence="18" id="KW-1133">Transmembrane helix</keyword>
<dbReference type="SUPFAM" id="SSF53254">
    <property type="entry name" value="Phosphoglycerate mutase-like"/>
    <property type="match status" value="1"/>
</dbReference>
<dbReference type="Gene3D" id="3.40.50.1240">
    <property type="entry name" value="Phosphoglycerate mutase-like"/>
    <property type="match status" value="1"/>
</dbReference>
<evidence type="ECO:0000256" key="17">
    <source>
        <dbReference type="PIRSR" id="PIRSR000894-2"/>
    </source>
</evidence>